<evidence type="ECO:0000256" key="1">
    <source>
        <dbReference type="ARBA" id="ARBA00023242"/>
    </source>
</evidence>
<accession>A0AAV9N9D1</accession>
<dbReference type="RefSeq" id="XP_064705783.1">
    <property type="nucleotide sequence ID" value="XM_064846803.1"/>
</dbReference>
<dbReference type="AlphaFoldDB" id="A0AAV9N9D1"/>
<dbReference type="InterPro" id="IPR050987">
    <property type="entry name" value="AtrR-like"/>
</dbReference>
<keyword evidence="2" id="KW-1133">Transmembrane helix</keyword>
<organism evidence="4 5">
    <name type="scientific">Exophiala bonariae</name>
    <dbReference type="NCBI Taxonomy" id="1690606"/>
    <lineage>
        <taxon>Eukaryota</taxon>
        <taxon>Fungi</taxon>
        <taxon>Dikarya</taxon>
        <taxon>Ascomycota</taxon>
        <taxon>Pezizomycotina</taxon>
        <taxon>Eurotiomycetes</taxon>
        <taxon>Chaetothyriomycetidae</taxon>
        <taxon>Chaetothyriales</taxon>
        <taxon>Herpotrichiellaceae</taxon>
        <taxon>Exophiala</taxon>
    </lineage>
</organism>
<keyword evidence="1" id="KW-0539">Nucleus</keyword>
<name>A0AAV9N9D1_9EURO</name>
<evidence type="ECO:0000313" key="4">
    <source>
        <dbReference type="EMBL" id="KAK5051556.1"/>
    </source>
</evidence>
<evidence type="ECO:0000313" key="5">
    <source>
        <dbReference type="Proteomes" id="UP001358417"/>
    </source>
</evidence>
<keyword evidence="2" id="KW-0472">Membrane</keyword>
<dbReference type="GO" id="GO:0003700">
    <property type="term" value="F:DNA-binding transcription factor activity"/>
    <property type="evidence" value="ECO:0007669"/>
    <property type="project" value="InterPro"/>
</dbReference>
<protein>
    <recommendedName>
        <fullName evidence="3">Xylanolytic transcriptional activator regulatory domain-containing protein</fullName>
    </recommendedName>
</protein>
<dbReference type="Proteomes" id="UP001358417">
    <property type="component" value="Unassembled WGS sequence"/>
</dbReference>
<reference evidence="4 5" key="1">
    <citation type="submission" date="2023-08" db="EMBL/GenBank/DDBJ databases">
        <title>Black Yeasts Isolated from many extreme environments.</title>
        <authorList>
            <person name="Coleine C."/>
            <person name="Stajich J.E."/>
            <person name="Selbmann L."/>
        </authorList>
    </citation>
    <scope>NUCLEOTIDE SEQUENCE [LARGE SCALE GENOMIC DNA]</scope>
    <source>
        <strain evidence="4 5">CCFEE 5792</strain>
    </source>
</reference>
<dbReference type="GO" id="GO:0003677">
    <property type="term" value="F:DNA binding"/>
    <property type="evidence" value="ECO:0007669"/>
    <property type="project" value="InterPro"/>
</dbReference>
<keyword evidence="5" id="KW-1185">Reference proteome</keyword>
<dbReference type="Pfam" id="PF04082">
    <property type="entry name" value="Fungal_trans"/>
    <property type="match status" value="1"/>
</dbReference>
<gene>
    <name evidence="4" type="ORF">LTR84_003208</name>
</gene>
<dbReference type="GO" id="GO:0008270">
    <property type="term" value="F:zinc ion binding"/>
    <property type="evidence" value="ECO:0007669"/>
    <property type="project" value="InterPro"/>
</dbReference>
<dbReference type="GO" id="GO:0006351">
    <property type="term" value="P:DNA-templated transcription"/>
    <property type="evidence" value="ECO:0007669"/>
    <property type="project" value="InterPro"/>
</dbReference>
<dbReference type="SMART" id="SM00906">
    <property type="entry name" value="Fungal_trans"/>
    <property type="match status" value="1"/>
</dbReference>
<dbReference type="InterPro" id="IPR007219">
    <property type="entry name" value="XnlR_reg_dom"/>
</dbReference>
<evidence type="ECO:0000259" key="3">
    <source>
        <dbReference type="SMART" id="SM00906"/>
    </source>
</evidence>
<keyword evidence="2" id="KW-0812">Transmembrane</keyword>
<feature type="transmembrane region" description="Helical" evidence="2">
    <location>
        <begin position="426"/>
        <end position="444"/>
    </location>
</feature>
<comment type="caution">
    <text evidence="4">The sequence shown here is derived from an EMBL/GenBank/DDBJ whole genome shotgun (WGS) entry which is preliminary data.</text>
</comment>
<evidence type="ECO:0000256" key="2">
    <source>
        <dbReference type="SAM" id="Phobius"/>
    </source>
</evidence>
<feature type="transmembrane region" description="Helical" evidence="2">
    <location>
        <begin position="491"/>
        <end position="509"/>
    </location>
</feature>
<dbReference type="PANTHER" id="PTHR46910">
    <property type="entry name" value="TRANSCRIPTION FACTOR PDR1"/>
    <property type="match status" value="1"/>
</dbReference>
<dbReference type="CDD" id="cd12148">
    <property type="entry name" value="fungal_TF_MHR"/>
    <property type="match status" value="1"/>
</dbReference>
<feature type="domain" description="Xylanolytic transcriptional activator regulatory" evidence="3">
    <location>
        <begin position="247"/>
        <end position="319"/>
    </location>
</feature>
<dbReference type="GeneID" id="89971402"/>
<dbReference type="PANTHER" id="PTHR46910:SF25">
    <property type="entry name" value="ABC-TRANSPORTER-REGULATING TRANSCRIPTION FACTOR"/>
    <property type="match status" value="1"/>
</dbReference>
<dbReference type="EMBL" id="JAVRRD010000015">
    <property type="protein sequence ID" value="KAK5051556.1"/>
    <property type="molecule type" value="Genomic_DNA"/>
</dbReference>
<sequence length="625" mass="70069">MRAASINDGAKSESQFAYHTSTTQEISQPSNVTRHIHGSWTAVPMSDSTSVLNDEEQISISPQISNWEHFGPTSWITICSQPGLRWVAERTGTDDLAHSAKGLLLSWSQRLKFNWTKDRTIAPEPDYHTALAYTNAYFEDSFEAYYGAVYRPEFETRLTQHFREATLDDDPSWYALRNIVYATGCRTLLSKQGIISWQEIQHRSWPFFENALSVYVELLFTPTGLMAIRALVAMNLHLEGAGNPALESMMCASAVRLAQSKGLHRQPASNWNLPRNEILHRNWLFWAIYALENQFSHRSGRPSVGFPLSRQELDSYADEQLSQIIDDANISCQIPSSIPPGSTIDLEFLTAMIAHAQISARICKKLLTVSAFRQPPADIIEVMDQLIYQLEHWKDSLPTALSDDLPGTVVQLSNTRRLNKILYLKFAYYGSLTAIHTIFFFPWISAICDIDPHNKTHSEQIANSTRIVADTARSIIRATRSMQVNATSPQWLVFYYPMVGLINLFLHILKQPSLASASSDVAILDIAVGHFGHLEILSSSELSYPFAREVAGLAHMTVKRHKKANADPAILSTPTPESPQAPQFDAGNVDFETCNFGFDALVSDSFSIFGTDDIPVEGDMIYFPP</sequence>
<proteinExistence type="predicted"/>